<evidence type="ECO:0000256" key="2">
    <source>
        <dbReference type="RuleBase" id="RU365003"/>
    </source>
</evidence>
<comment type="similarity">
    <text evidence="1 2">Belongs to the peroxin-16 family.</text>
</comment>
<gene>
    <name evidence="3" type="ORF">LGLO00237_LOCUS29343</name>
</gene>
<dbReference type="PANTHER" id="PTHR13299:SF0">
    <property type="entry name" value="PEROXISOMAL MEMBRANE PROTEIN PEX16"/>
    <property type="match status" value="1"/>
</dbReference>
<reference evidence="3" key="1">
    <citation type="submission" date="2021-01" db="EMBL/GenBank/DDBJ databases">
        <authorList>
            <person name="Corre E."/>
            <person name="Pelletier E."/>
            <person name="Niang G."/>
            <person name="Scheremetjew M."/>
            <person name="Finn R."/>
            <person name="Kale V."/>
            <person name="Holt S."/>
            <person name="Cochrane G."/>
            <person name="Meng A."/>
            <person name="Brown T."/>
            <person name="Cohen L."/>
        </authorList>
    </citation>
    <scope>NUCLEOTIDE SEQUENCE</scope>
    <source>
        <strain evidence="3">CCCM811</strain>
    </source>
</reference>
<dbReference type="Pfam" id="PF08610">
    <property type="entry name" value="Pex16"/>
    <property type="match status" value="1"/>
</dbReference>
<name>A0A7S3ZAR5_9EUKA</name>
<organism evidence="3">
    <name type="scientific">Lotharella globosa</name>
    <dbReference type="NCBI Taxonomy" id="91324"/>
    <lineage>
        <taxon>Eukaryota</taxon>
        <taxon>Sar</taxon>
        <taxon>Rhizaria</taxon>
        <taxon>Cercozoa</taxon>
        <taxon>Chlorarachniophyceae</taxon>
        <taxon>Lotharella</taxon>
    </lineage>
</organism>
<dbReference type="AlphaFoldDB" id="A0A7S3ZAR5"/>
<dbReference type="InterPro" id="IPR013919">
    <property type="entry name" value="Pex16"/>
</dbReference>
<keyword evidence="2" id="KW-0576">Peroxisome</keyword>
<evidence type="ECO:0000256" key="1">
    <source>
        <dbReference type="ARBA" id="ARBA00009505"/>
    </source>
</evidence>
<dbReference type="GO" id="GO:0005778">
    <property type="term" value="C:peroxisomal membrane"/>
    <property type="evidence" value="ECO:0007669"/>
    <property type="project" value="UniProtKB-SubCell"/>
</dbReference>
<accession>A0A7S3ZAR5</accession>
<dbReference type="EMBL" id="HBIV01041676">
    <property type="protein sequence ID" value="CAE0677562.1"/>
    <property type="molecule type" value="Transcribed_RNA"/>
</dbReference>
<dbReference type="PANTHER" id="PTHR13299">
    <property type="entry name" value="PEROXISOMAL MEMBRANE PROTEIN PEX16"/>
    <property type="match status" value="1"/>
</dbReference>
<evidence type="ECO:0000313" key="3">
    <source>
        <dbReference type="EMBL" id="CAE0677562.1"/>
    </source>
</evidence>
<dbReference type="GO" id="GO:0007031">
    <property type="term" value="P:peroxisome organization"/>
    <property type="evidence" value="ECO:0007669"/>
    <property type="project" value="UniProtKB-KW"/>
</dbReference>
<sequence length="336" mass="38811">MTDFPLLRTYERWVKRNSVWFIPALEYSKSLSMCYAPYSLNYYDNEEWYVGFEAVTDVISLYHDSILGKKSPSELKCGPETTLIKLLKRSLSVVEKSQLFVEIITSRRTKDKWAFIVIIEAVKVVLRLQLLYNNGGRPLNPYSPKEIKEMNDRSKCFEIARQNFPELQGDEETGEFSDLILMYAKHGRGVDPHGNFRPRKCVVREPANSAEIAAEILHIVRPLIYASLRFRGEKNDFTPWIASLVTDLTSIMLRKIASKIARKKGKSYNVGTSSRVLMLLMYLFRAPFYQKYSRDKLKDLVRIVKRIPLLGSALIGPILEISLELVERRYFTTSAS</sequence>
<proteinExistence type="inferred from homology"/>
<keyword evidence="2" id="KW-0962">Peroxisome biogenesis</keyword>
<protein>
    <recommendedName>
        <fullName evidence="2">Peroxisomal membrane protein PEX16</fullName>
    </recommendedName>
</protein>
<comment type="subcellular location">
    <subcellularLocation>
        <location evidence="2">Peroxisome membrane</location>
    </subcellularLocation>
</comment>